<dbReference type="RefSeq" id="WP_138191213.1">
    <property type="nucleotide sequence ID" value="NZ_VBWP01000006.1"/>
</dbReference>
<dbReference type="InParanoid" id="A0A5R8QAV4"/>
<evidence type="ECO:0000313" key="2">
    <source>
        <dbReference type="EMBL" id="TLG72987.1"/>
    </source>
</evidence>
<feature type="chain" id="PRO_5024393065" description="PsbP C-terminal domain-containing protein" evidence="1">
    <location>
        <begin position="25"/>
        <end position="166"/>
    </location>
</feature>
<proteinExistence type="predicted"/>
<evidence type="ECO:0000313" key="3">
    <source>
        <dbReference type="Proteomes" id="UP000306912"/>
    </source>
</evidence>
<comment type="caution">
    <text evidence="2">The sequence shown here is derived from an EMBL/GenBank/DDBJ whole genome shotgun (WGS) entry which is preliminary data.</text>
</comment>
<dbReference type="Proteomes" id="UP000306912">
    <property type="component" value="Unassembled WGS sequence"/>
</dbReference>
<evidence type="ECO:0000256" key="1">
    <source>
        <dbReference type="SAM" id="SignalP"/>
    </source>
</evidence>
<dbReference type="EMBL" id="VBWP01000006">
    <property type="protein sequence ID" value="TLG72987.1"/>
    <property type="molecule type" value="Genomic_DNA"/>
</dbReference>
<keyword evidence="3" id="KW-1185">Reference proteome</keyword>
<dbReference type="AlphaFoldDB" id="A0A5R8QAV4"/>
<organism evidence="2 3">
    <name type="scientific">Culicoidibacter larvae</name>
    <dbReference type="NCBI Taxonomy" id="2579976"/>
    <lineage>
        <taxon>Bacteria</taxon>
        <taxon>Bacillati</taxon>
        <taxon>Bacillota</taxon>
        <taxon>Culicoidibacteria</taxon>
        <taxon>Culicoidibacterales</taxon>
        <taxon>Culicoidibacteraceae</taxon>
        <taxon>Culicoidibacter</taxon>
    </lineage>
</organism>
<reference evidence="2 3" key="1">
    <citation type="submission" date="2019-05" db="EMBL/GenBank/DDBJ databases">
        <title>Culicoidintestinum kansasii gen. nov., sp. nov. from the gastrointestinal tract of the biting midge, Culicoides sonorensis.</title>
        <authorList>
            <person name="Neupane S."/>
            <person name="Ghosh A."/>
            <person name="Gunther S."/>
            <person name="Martin K."/>
            <person name="Zurek L."/>
        </authorList>
    </citation>
    <scope>NUCLEOTIDE SEQUENCE [LARGE SCALE GENOMIC DNA]</scope>
    <source>
        <strain evidence="2 3">CS-1</strain>
    </source>
</reference>
<evidence type="ECO:0008006" key="4">
    <source>
        <dbReference type="Google" id="ProtNLM"/>
    </source>
</evidence>
<gene>
    <name evidence="2" type="ORF">FEZ08_08045</name>
</gene>
<feature type="signal peptide" evidence="1">
    <location>
        <begin position="1"/>
        <end position="24"/>
    </location>
</feature>
<accession>A0A5R8QAV4</accession>
<protein>
    <recommendedName>
        <fullName evidence="4">PsbP C-terminal domain-containing protein</fullName>
    </recommendedName>
</protein>
<name>A0A5R8QAV4_9FIRM</name>
<keyword evidence="1" id="KW-0732">Signal</keyword>
<sequence>MKPIKILLPILMVFLFISGCYSDAPETYQLQNNSGSYTIEAPGGWEVIDNGEITNMVNRKDNVSIISVYSAEAANDTFEEYGQALMESFNQALISRGIIDGITSKTTNGHLEFSFVDNQNTYWYLWTEKLDEDHFFYVSFSTTAAEKDNYGEEVLRPIIDSFQVVE</sequence>
<dbReference type="PROSITE" id="PS51257">
    <property type="entry name" value="PROKAR_LIPOPROTEIN"/>
    <property type="match status" value="1"/>
</dbReference>